<sequence length="692" mass="74570">MAAGRIAVPNIIPLQPPSTDASLRNCLTSDTKIELKSDTPDTDVYFTLDGRIPEPFATLGTAKWTQLYREPFCLPPGKMTIKAVAVERRTGKESLMITKRYQVDSNSLLTSNYDAASLDDAKSVASQYSNKSRMTNSSTTRKLRAGIPARPSSVASSIRSMQKRPPSRSILTSSQVMSRAWASSLICPACCAPRLQSKNSKFCPECGAKYPGLRPTVTRLSGSVLTRGQAKYKLQCILCSELNSPSATSCSVCENGLAFAKRVPVKADVPIKLMNQMNGTSDTVKCPTCKTANRQNSKFCASCGKTLNSTAPATCAQCRNRLDVGMLFCTNCGALASGAHFMPPTSTVSRSLLGERNSHETSKSTKYDGIEAVLQQNKVDAGNQQEYNGTSGKKPIAYVSAINPIAQPLSPGGGYWRQQLDHIASHLKAYAQSNKGFQVDVADYRIGKIIDAIVEIGADGVFSLRVDFELPDQNNLRPSSIYVKTTASRDDQRRRRSVSSNRSADRASARESVISSTRSRSSSAGRPSSRPSRPSSQRSASRPQSAKTKTEPSASSNDLLKELQMPDQDGDQVKRLLDGGADPATIDQHGMPLLAIAAKCNFVDAIGVLLLAGAKINAKHPPIGNTALHEAAQLGSNGKTMIQELLRNGADAQIENKRGETPQAIALKYKHAEIADLLAAHVGQKILRKGFK</sequence>
<dbReference type="Proteomes" id="UP000887566">
    <property type="component" value="Unplaced"/>
</dbReference>
<dbReference type="Gene3D" id="1.25.40.20">
    <property type="entry name" value="Ankyrin repeat-containing domain"/>
    <property type="match status" value="1"/>
</dbReference>
<comment type="subcellular location">
    <subcellularLocation>
        <location evidence="1">Cell projection</location>
        <location evidence="1">Cilium</location>
    </subcellularLocation>
</comment>
<evidence type="ECO:0000256" key="8">
    <source>
        <dbReference type="ARBA" id="ARBA00039856"/>
    </source>
</evidence>
<feature type="domain" description="DZANK-type" evidence="11">
    <location>
        <begin position="286"/>
        <end position="333"/>
    </location>
</feature>
<dbReference type="GO" id="GO:0005929">
    <property type="term" value="C:cilium"/>
    <property type="evidence" value="ECO:0007669"/>
    <property type="project" value="UniProtKB-SubCell"/>
</dbReference>
<accession>A0A914WA13</accession>
<feature type="compositionally biased region" description="Low complexity" evidence="10">
    <location>
        <begin position="510"/>
        <end position="545"/>
    </location>
</feature>
<evidence type="ECO:0000259" key="11">
    <source>
        <dbReference type="Pfam" id="PF12773"/>
    </source>
</evidence>
<protein>
    <recommendedName>
        <fullName evidence="8">Double zinc ribbon and ankyrin repeat-containing protein 1</fullName>
    </recommendedName>
</protein>
<dbReference type="InterPro" id="IPR002110">
    <property type="entry name" value="Ankyrin_rpt"/>
</dbReference>
<keyword evidence="4" id="KW-0863">Zinc-finger</keyword>
<feature type="repeat" description="ANK" evidence="9">
    <location>
        <begin position="623"/>
        <end position="657"/>
    </location>
</feature>
<dbReference type="WBParaSite" id="PSAMB.scaffold351size55202.g4980.t2">
    <property type="protein sequence ID" value="PSAMB.scaffold351size55202.g4980.t2"/>
    <property type="gene ID" value="PSAMB.scaffold351size55202.g4980"/>
</dbReference>
<dbReference type="PROSITE" id="PS50088">
    <property type="entry name" value="ANK_REPEAT"/>
    <property type="match status" value="1"/>
</dbReference>
<proteinExistence type="predicted"/>
<keyword evidence="6 9" id="KW-0040">ANK repeat</keyword>
<evidence type="ECO:0000256" key="2">
    <source>
        <dbReference type="ARBA" id="ARBA00022723"/>
    </source>
</evidence>
<dbReference type="InterPro" id="IPR052481">
    <property type="entry name" value="DZAN1"/>
</dbReference>
<keyword evidence="3" id="KW-0677">Repeat</keyword>
<evidence type="ECO:0000256" key="1">
    <source>
        <dbReference type="ARBA" id="ARBA00004138"/>
    </source>
</evidence>
<dbReference type="PANTHER" id="PTHR16058">
    <property type="entry name" value="DOUBLE ZINC RIBBON AND ANKYRIN REPEAT-CONTAINING PROTEIN 1"/>
    <property type="match status" value="1"/>
</dbReference>
<dbReference type="InterPro" id="IPR036770">
    <property type="entry name" value="Ankyrin_rpt-contain_sf"/>
</dbReference>
<dbReference type="PANTHER" id="PTHR16058:SF4">
    <property type="entry name" value="DOUBLE ZINC RIBBON AND ANKYRIN REPEAT-CONTAINING PROTEIN 1"/>
    <property type="match status" value="1"/>
</dbReference>
<organism evidence="12 13">
    <name type="scientific">Plectus sambesii</name>
    <dbReference type="NCBI Taxonomy" id="2011161"/>
    <lineage>
        <taxon>Eukaryota</taxon>
        <taxon>Metazoa</taxon>
        <taxon>Ecdysozoa</taxon>
        <taxon>Nematoda</taxon>
        <taxon>Chromadorea</taxon>
        <taxon>Plectida</taxon>
        <taxon>Plectina</taxon>
        <taxon>Plectoidea</taxon>
        <taxon>Plectidae</taxon>
        <taxon>Plectus</taxon>
    </lineage>
</organism>
<evidence type="ECO:0000256" key="7">
    <source>
        <dbReference type="ARBA" id="ARBA00023273"/>
    </source>
</evidence>
<dbReference type="AlphaFoldDB" id="A0A914WA13"/>
<dbReference type="PROSITE" id="PS50297">
    <property type="entry name" value="ANK_REP_REGION"/>
    <property type="match status" value="1"/>
</dbReference>
<evidence type="ECO:0000256" key="4">
    <source>
        <dbReference type="ARBA" id="ARBA00022771"/>
    </source>
</evidence>
<evidence type="ECO:0000313" key="13">
    <source>
        <dbReference type="WBParaSite" id="PSAMB.scaffold351size55202.g4980.t2"/>
    </source>
</evidence>
<evidence type="ECO:0000256" key="5">
    <source>
        <dbReference type="ARBA" id="ARBA00022833"/>
    </source>
</evidence>
<dbReference type="SMART" id="SM00248">
    <property type="entry name" value="ANK"/>
    <property type="match status" value="3"/>
</dbReference>
<evidence type="ECO:0000256" key="10">
    <source>
        <dbReference type="SAM" id="MobiDB-lite"/>
    </source>
</evidence>
<keyword evidence="2" id="KW-0479">Metal-binding</keyword>
<dbReference type="InterPro" id="IPR026876">
    <property type="entry name" value="Fn3_assoc_repeat"/>
</dbReference>
<evidence type="ECO:0000256" key="3">
    <source>
        <dbReference type="ARBA" id="ARBA00022737"/>
    </source>
</evidence>
<dbReference type="Pfam" id="PF12773">
    <property type="entry name" value="DZR"/>
    <property type="match status" value="1"/>
</dbReference>
<dbReference type="InterPro" id="IPR025874">
    <property type="entry name" value="DZR"/>
</dbReference>
<dbReference type="GO" id="GO:0008270">
    <property type="term" value="F:zinc ion binding"/>
    <property type="evidence" value="ECO:0007669"/>
    <property type="project" value="UniProtKB-KW"/>
</dbReference>
<keyword evidence="12" id="KW-1185">Reference proteome</keyword>
<evidence type="ECO:0000313" key="12">
    <source>
        <dbReference type="Proteomes" id="UP000887566"/>
    </source>
</evidence>
<dbReference type="SUPFAM" id="SSF48403">
    <property type="entry name" value="Ankyrin repeat"/>
    <property type="match status" value="1"/>
</dbReference>
<dbReference type="Pfam" id="PF00023">
    <property type="entry name" value="Ank"/>
    <property type="match status" value="1"/>
</dbReference>
<dbReference type="Pfam" id="PF13287">
    <property type="entry name" value="Fn3_assoc"/>
    <property type="match status" value="1"/>
</dbReference>
<reference evidence="13" key="1">
    <citation type="submission" date="2022-11" db="UniProtKB">
        <authorList>
            <consortium name="WormBaseParasite"/>
        </authorList>
    </citation>
    <scope>IDENTIFICATION</scope>
</reference>
<keyword evidence="5" id="KW-0862">Zinc</keyword>
<name>A0A914WA13_9BILA</name>
<keyword evidence="7" id="KW-0966">Cell projection</keyword>
<evidence type="ECO:0000256" key="6">
    <source>
        <dbReference type="ARBA" id="ARBA00023043"/>
    </source>
</evidence>
<evidence type="ECO:0000256" key="9">
    <source>
        <dbReference type="PROSITE-ProRule" id="PRU00023"/>
    </source>
</evidence>
<feature type="region of interest" description="Disordered" evidence="10">
    <location>
        <begin position="481"/>
        <end position="559"/>
    </location>
</feature>